<name>A0A1B7MLS2_9AGAM</name>
<proteinExistence type="predicted"/>
<sequence length="58" mass="6905">MRYSNSFECTEQPRPRFVILYAEVCIRNLFPKITKRLFRCSNIPYVKLGCKRTSDSDL</sequence>
<protein>
    <submittedName>
        <fullName evidence="1">Uncharacterized protein</fullName>
    </submittedName>
</protein>
<accession>A0A1B7MLS2</accession>
<dbReference type="InParanoid" id="A0A1B7MLS2"/>
<dbReference type="AlphaFoldDB" id="A0A1B7MLS2"/>
<dbReference type="Proteomes" id="UP000092154">
    <property type="component" value="Unassembled WGS sequence"/>
</dbReference>
<dbReference type="EMBL" id="KV448750">
    <property type="protein sequence ID" value="OAX33546.1"/>
    <property type="molecule type" value="Genomic_DNA"/>
</dbReference>
<reference evidence="1 2" key="1">
    <citation type="submission" date="2016-06" db="EMBL/GenBank/DDBJ databases">
        <title>Comparative genomics of the ectomycorrhizal sister species Rhizopogon vinicolor and Rhizopogon vesiculosus (Basidiomycota: Boletales) reveals a divergence of the mating type B locus.</title>
        <authorList>
            <consortium name="DOE Joint Genome Institute"/>
            <person name="Mujic A.B."/>
            <person name="Kuo A."/>
            <person name="Tritt A."/>
            <person name="Lipzen A."/>
            <person name="Chen C."/>
            <person name="Johnson J."/>
            <person name="Sharma A."/>
            <person name="Barry K."/>
            <person name="Grigoriev I.V."/>
            <person name="Spatafora J.W."/>
        </authorList>
    </citation>
    <scope>NUCLEOTIDE SEQUENCE [LARGE SCALE GENOMIC DNA]</scope>
    <source>
        <strain evidence="1 2">AM-OR11-026</strain>
    </source>
</reference>
<keyword evidence="2" id="KW-1185">Reference proteome</keyword>
<evidence type="ECO:0000313" key="2">
    <source>
        <dbReference type="Proteomes" id="UP000092154"/>
    </source>
</evidence>
<evidence type="ECO:0000313" key="1">
    <source>
        <dbReference type="EMBL" id="OAX33546.1"/>
    </source>
</evidence>
<gene>
    <name evidence="1" type="ORF">K503DRAFT_775492</name>
</gene>
<organism evidence="1 2">
    <name type="scientific">Rhizopogon vinicolor AM-OR11-026</name>
    <dbReference type="NCBI Taxonomy" id="1314800"/>
    <lineage>
        <taxon>Eukaryota</taxon>
        <taxon>Fungi</taxon>
        <taxon>Dikarya</taxon>
        <taxon>Basidiomycota</taxon>
        <taxon>Agaricomycotina</taxon>
        <taxon>Agaricomycetes</taxon>
        <taxon>Agaricomycetidae</taxon>
        <taxon>Boletales</taxon>
        <taxon>Suillineae</taxon>
        <taxon>Rhizopogonaceae</taxon>
        <taxon>Rhizopogon</taxon>
    </lineage>
</organism>